<protein>
    <recommendedName>
        <fullName evidence="3">Secreted protein</fullName>
    </recommendedName>
</protein>
<dbReference type="EMBL" id="JBBPHU010000010">
    <property type="protein sequence ID" value="KAK7512739.1"/>
    <property type="molecule type" value="Genomic_DNA"/>
</dbReference>
<sequence length="197" mass="21750">MQGAGAFSSPHHHHFRVLCPNLLFCPTCFFCSFSFFSSSSSSSSSSSFPMHQSHHLRILLARVRKKHGLLRYTATPCIPAVDLPVQSAFRGANGRGEQTSHLLPVSPVCPSVRCPRAFSFFVLVPLSTDVIRHYHRSSVTRHQTPSLLSLTVIPLAVTREIRPCPCSALVILCIHCERSPWCCVGSVLPRIPHPPAM</sequence>
<evidence type="ECO:0008006" key="3">
    <source>
        <dbReference type="Google" id="ProtNLM"/>
    </source>
</evidence>
<reference evidence="1 2" key="1">
    <citation type="submission" date="2024-04" db="EMBL/GenBank/DDBJ databases">
        <title>Phyllosticta paracitricarpa is synonymous to the EU quarantine fungus P. citricarpa based on phylogenomic analyses.</title>
        <authorList>
            <consortium name="Lawrence Berkeley National Laboratory"/>
            <person name="Van Ingen-Buijs V.A."/>
            <person name="Van Westerhoven A.C."/>
            <person name="Haridas S."/>
            <person name="Skiadas P."/>
            <person name="Martin F."/>
            <person name="Groenewald J.Z."/>
            <person name="Crous P.W."/>
            <person name="Seidl M.F."/>
        </authorList>
    </citation>
    <scope>NUCLEOTIDE SEQUENCE [LARGE SCALE GENOMIC DNA]</scope>
    <source>
        <strain evidence="1 2">CBS 123371</strain>
    </source>
</reference>
<accession>A0ABR1KIM6</accession>
<evidence type="ECO:0000313" key="2">
    <source>
        <dbReference type="Proteomes" id="UP001363622"/>
    </source>
</evidence>
<organism evidence="1 2">
    <name type="scientific">Phyllosticta citriasiana</name>
    <dbReference type="NCBI Taxonomy" id="595635"/>
    <lineage>
        <taxon>Eukaryota</taxon>
        <taxon>Fungi</taxon>
        <taxon>Dikarya</taxon>
        <taxon>Ascomycota</taxon>
        <taxon>Pezizomycotina</taxon>
        <taxon>Dothideomycetes</taxon>
        <taxon>Dothideomycetes incertae sedis</taxon>
        <taxon>Botryosphaeriales</taxon>
        <taxon>Phyllostictaceae</taxon>
        <taxon>Phyllosticta</taxon>
    </lineage>
</organism>
<comment type="caution">
    <text evidence="1">The sequence shown here is derived from an EMBL/GenBank/DDBJ whole genome shotgun (WGS) entry which is preliminary data.</text>
</comment>
<proteinExistence type="predicted"/>
<gene>
    <name evidence="1" type="ORF">IWZ03DRAFT_383925</name>
</gene>
<keyword evidence="2" id="KW-1185">Reference proteome</keyword>
<evidence type="ECO:0000313" key="1">
    <source>
        <dbReference type="EMBL" id="KAK7512739.1"/>
    </source>
</evidence>
<dbReference type="Proteomes" id="UP001363622">
    <property type="component" value="Unassembled WGS sequence"/>
</dbReference>
<name>A0ABR1KIM6_9PEZI</name>